<dbReference type="FunFam" id="1.20.1070.10:FF:000390">
    <property type="entry name" value="Novopsin-1"/>
    <property type="match status" value="1"/>
</dbReference>
<dbReference type="GO" id="GO:0009881">
    <property type="term" value="F:photoreceptor activity"/>
    <property type="evidence" value="ECO:0007669"/>
    <property type="project" value="UniProtKB-KW"/>
</dbReference>
<dbReference type="Proteomes" id="UP001318040">
    <property type="component" value="Chromosome 6"/>
</dbReference>
<evidence type="ECO:0000256" key="1">
    <source>
        <dbReference type="ARBA" id="ARBA00004141"/>
    </source>
</evidence>
<proteinExistence type="predicted"/>
<dbReference type="InterPro" id="IPR050125">
    <property type="entry name" value="GPCR_opsins"/>
</dbReference>
<feature type="domain" description="G-protein coupled receptors family 1 profile" evidence="14">
    <location>
        <begin position="60"/>
        <end position="317"/>
    </location>
</feature>
<evidence type="ECO:0000313" key="16">
    <source>
        <dbReference type="RefSeq" id="XP_032804387.1"/>
    </source>
</evidence>
<evidence type="ECO:0000256" key="4">
    <source>
        <dbReference type="ARBA" id="ARBA00022692"/>
    </source>
</evidence>
<dbReference type="CDD" id="cd15074">
    <property type="entry name" value="7tmA_Opsin5_neuropsin"/>
    <property type="match status" value="1"/>
</dbReference>
<evidence type="ECO:0000256" key="8">
    <source>
        <dbReference type="ARBA" id="ARBA00023040"/>
    </source>
</evidence>
<sequence length="493" mass="54170">MDSAVTPEQTLPPRPSRGGTTTARSRTASRPLSEQGETAIGVYLISLGRSARQAGLSWLGNGLVIFVLTRQWSSLQPPDLLTLNLALSDASIAVFGYSRGIIEIFNVFQDDGYIIKSTWTCQVDGFLTLLFGLASINTLTVISITRYIKGCRPHQAHEVTSTSMVVSLALVWAASLFWSAAPLLGWGSYTDRRYGTCEIDWMKATFSTIYKSYIISIFICCFFMPISTMLFAYISIINTVKSSHVTARMGDVSERQRNMERDITRVSIVICCAFILAWSPYAVISMYSACGHRVPALTSLLAALFAKSASFYNPFIYFGMSGKFRADVRAMLPCRATSAKAPRDAVRLKRYRTHVDPERASHRAAVAAREQPAPRAAAPRPASPAPSAARDRDPELDEREFDPEGRASALAEVAAVESRDSGIACTRGERRASRGDDVEVGNDVEAEEVKEEEEEEAVELWPRQRVDGTRWSLAQEDAGSEVACDGPIPASFI</sequence>
<dbReference type="InterPro" id="IPR027430">
    <property type="entry name" value="Retinal_BS"/>
</dbReference>
<keyword evidence="9 13" id="KW-0472">Membrane</keyword>
<keyword evidence="10" id="KW-0675">Receptor</keyword>
<evidence type="ECO:0000256" key="13">
    <source>
        <dbReference type="SAM" id="Phobius"/>
    </source>
</evidence>
<evidence type="ECO:0000256" key="2">
    <source>
        <dbReference type="ARBA" id="ARBA00022543"/>
    </source>
</evidence>
<feature type="region of interest" description="Disordered" evidence="12">
    <location>
        <begin position="1"/>
        <end position="32"/>
    </location>
</feature>
<dbReference type="AlphaFoldDB" id="A0AAJ7SRU4"/>
<keyword evidence="8" id="KW-0297">G-protein coupled receptor</keyword>
<keyword evidence="5" id="KW-0681">Retinal protein</keyword>
<evidence type="ECO:0000313" key="15">
    <source>
        <dbReference type="Proteomes" id="UP001318040"/>
    </source>
</evidence>
<feature type="compositionally biased region" description="Acidic residues" evidence="12">
    <location>
        <begin position="438"/>
        <end position="458"/>
    </location>
</feature>
<reference evidence="16" key="1">
    <citation type="submission" date="2025-08" db="UniProtKB">
        <authorList>
            <consortium name="RefSeq"/>
        </authorList>
    </citation>
    <scope>IDENTIFICATION</scope>
    <source>
        <tissue evidence="16">Sperm</tissue>
    </source>
</reference>
<evidence type="ECO:0000256" key="3">
    <source>
        <dbReference type="ARBA" id="ARBA00022606"/>
    </source>
</evidence>
<keyword evidence="7" id="KW-0157">Chromophore</keyword>
<feature type="transmembrane region" description="Helical" evidence="13">
    <location>
        <begin position="165"/>
        <end position="189"/>
    </location>
</feature>
<keyword evidence="4 13" id="KW-0812">Transmembrane</keyword>
<dbReference type="PROSITE" id="PS00238">
    <property type="entry name" value="OPSIN"/>
    <property type="match status" value="1"/>
</dbReference>
<feature type="transmembrane region" description="Helical" evidence="13">
    <location>
        <begin position="125"/>
        <end position="144"/>
    </location>
</feature>
<keyword evidence="2" id="KW-0600">Photoreceptor protein</keyword>
<keyword evidence="11" id="KW-0807">Transducer</keyword>
<evidence type="ECO:0000256" key="12">
    <source>
        <dbReference type="SAM" id="MobiDB-lite"/>
    </source>
</evidence>
<dbReference type="InterPro" id="IPR017452">
    <property type="entry name" value="GPCR_Rhodpsn_7TM"/>
</dbReference>
<dbReference type="PANTHER" id="PTHR24240">
    <property type="entry name" value="OPSIN"/>
    <property type="match status" value="1"/>
</dbReference>
<evidence type="ECO:0000256" key="9">
    <source>
        <dbReference type="ARBA" id="ARBA00023136"/>
    </source>
</evidence>
<evidence type="ECO:0000256" key="7">
    <source>
        <dbReference type="ARBA" id="ARBA00022991"/>
    </source>
</evidence>
<dbReference type="PRINTS" id="PR00237">
    <property type="entry name" value="GPCRRHODOPSN"/>
</dbReference>
<dbReference type="RefSeq" id="XP_032804387.1">
    <property type="nucleotide sequence ID" value="XM_032948496.1"/>
</dbReference>
<feature type="region of interest" description="Disordered" evidence="12">
    <location>
        <begin position="356"/>
        <end position="403"/>
    </location>
</feature>
<dbReference type="PROSITE" id="PS50262">
    <property type="entry name" value="G_PROTEIN_RECEP_F1_2"/>
    <property type="match status" value="1"/>
</dbReference>
<dbReference type="KEGG" id="pmrn:116939734"/>
<comment type="subcellular location">
    <subcellularLocation>
        <location evidence="1">Membrane</location>
        <topology evidence="1">Multi-pass membrane protein</topology>
    </subcellularLocation>
</comment>
<evidence type="ECO:0000256" key="11">
    <source>
        <dbReference type="ARBA" id="ARBA00023224"/>
    </source>
</evidence>
<accession>A0AAJ7SRU4</accession>
<evidence type="ECO:0000259" key="14">
    <source>
        <dbReference type="PROSITE" id="PS50262"/>
    </source>
</evidence>
<feature type="compositionally biased region" description="Basic and acidic residues" evidence="12">
    <location>
        <begin position="428"/>
        <end position="437"/>
    </location>
</feature>
<keyword evidence="15" id="KW-1185">Reference proteome</keyword>
<feature type="transmembrane region" description="Helical" evidence="13">
    <location>
        <begin position="263"/>
        <end position="284"/>
    </location>
</feature>
<gene>
    <name evidence="16" type="primary">LOC116939734</name>
</gene>
<name>A0AAJ7SRU4_PETMA</name>
<dbReference type="InterPro" id="IPR000276">
    <property type="entry name" value="GPCR_Rhodpsn"/>
</dbReference>
<feature type="transmembrane region" description="Helical" evidence="13">
    <location>
        <begin position="296"/>
        <end position="319"/>
    </location>
</feature>
<organism evidence="15 16">
    <name type="scientific">Petromyzon marinus</name>
    <name type="common">Sea lamprey</name>
    <dbReference type="NCBI Taxonomy" id="7757"/>
    <lineage>
        <taxon>Eukaryota</taxon>
        <taxon>Metazoa</taxon>
        <taxon>Chordata</taxon>
        <taxon>Craniata</taxon>
        <taxon>Vertebrata</taxon>
        <taxon>Cyclostomata</taxon>
        <taxon>Hyperoartia</taxon>
        <taxon>Petromyzontiformes</taxon>
        <taxon>Petromyzontidae</taxon>
        <taxon>Petromyzon</taxon>
    </lineage>
</organism>
<evidence type="ECO:0000256" key="5">
    <source>
        <dbReference type="ARBA" id="ARBA00022925"/>
    </source>
</evidence>
<dbReference type="SUPFAM" id="SSF81321">
    <property type="entry name" value="Family A G protein-coupled receptor-like"/>
    <property type="match status" value="1"/>
</dbReference>
<feature type="compositionally biased region" description="Low complexity" evidence="12">
    <location>
        <begin position="363"/>
        <end position="388"/>
    </location>
</feature>
<feature type="region of interest" description="Disordered" evidence="12">
    <location>
        <begin position="428"/>
        <end position="459"/>
    </location>
</feature>
<dbReference type="GO" id="GO:0007602">
    <property type="term" value="P:phototransduction"/>
    <property type="evidence" value="ECO:0007669"/>
    <property type="project" value="UniProtKB-KW"/>
</dbReference>
<protein>
    <submittedName>
        <fullName evidence="16">LOW QUALITY PROTEIN: visual pigment-like receptor peropsin</fullName>
    </submittedName>
</protein>
<dbReference type="GO" id="GO:0016020">
    <property type="term" value="C:membrane"/>
    <property type="evidence" value="ECO:0007669"/>
    <property type="project" value="UniProtKB-SubCell"/>
</dbReference>
<keyword evidence="6 13" id="KW-1133">Transmembrane helix</keyword>
<evidence type="ECO:0000256" key="6">
    <source>
        <dbReference type="ARBA" id="ARBA00022989"/>
    </source>
</evidence>
<evidence type="ECO:0000256" key="10">
    <source>
        <dbReference type="ARBA" id="ARBA00023170"/>
    </source>
</evidence>
<dbReference type="Pfam" id="PF00001">
    <property type="entry name" value="7tm_1"/>
    <property type="match status" value="1"/>
</dbReference>
<keyword evidence="3" id="KW-0716">Sensory transduction</keyword>
<dbReference type="GO" id="GO:0004930">
    <property type="term" value="F:G protein-coupled receptor activity"/>
    <property type="evidence" value="ECO:0007669"/>
    <property type="project" value="UniProtKB-KW"/>
</dbReference>
<dbReference type="Gene3D" id="1.20.1070.10">
    <property type="entry name" value="Rhodopsin 7-helix transmembrane proteins"/>
    <property type="match status" value="1"/>
</dbReference>
<feature type="transmembrane region" description="Helical" evidence="13">
    <location>
        <begin position="209"/>
        <end position="234"/>
    </location>
</feature>
<feature type="compositionally biased region" description="Low complexity" evidence="12">
    <location>
        <begin position="16"/>
        <end position="32"/>
    </location>
</feature>